<reference evidence="2" key="1">
    <citation type="journal article" date="2019" name="Int. J. Syst. Evol. Microbiol.">
        <title>The Global Catalogue of Microorganisms (GCM) 10K type strain sequencing project: providing services to taxonomists for standard genome sequencing and annotation.</title>
        <authorList>
            <consortium name="The Broad Institute Genomics Platform"/>
            <consortium name="The Broad Institute Genome Sequencing Center for Infectious Disease"/>
            <person name="Wu L."/>
            <person name="Ma J."/>
        </authorList>
    </citation>
    <scope>NUCLEOTIDE SEQUENCE [LARGE SCALE GENOMIC DNA]</scope>
    <source>
        <strain evidence="2">JCM 17919</strain>
    </source>
</reference>
<comment type="caution">
    <text evidence="1">The sequence shown here is derived from an EMBL/GenBank/DDBJ whole genome shotgun (WGS) entry which is preliminary data.</text>
</comment>
<accession>A0ABP8HR41</accession>
<sequence>MLLLLLLASATAFAPGPRYKEYCNGRFGFCVPYPADFRKERPADNGGGNEFTAPDGKATVFAWGMLALEEFGTPASYFNLASTDVQVTYKVLRPDGFIFSGIDKEGNIVYQKTVRRLINYFGDAGTPAYQHLRIRYPAAQKARYAAYCALIAKSL</sequence>
<dbReference type="Proteomes" id="UP001501725">
    <property type="component" value="Unassembled WGS sequence"/>
</dbReference>
<evidence type="ECO:0000313" key="2">
    <source>
        <dbReference type="Proteomes" id="UP001501725"/>
    </source>
</evidence>
<evidence type="ECO:0000313" key="1">
    <source>
        <dbReference type="EMBL" id="GAA4343048.1"/>
    </source>
</evidence>
<protein>
    <submittedName>
        <fullName evidence="1">Uncharacterized protein</fullName>
    </submittedName>
</protein>
<proteinExistence type="predicted"/>
<keyword evidence="2" id="KW-1185">Reference proteome</keyword>
<organism evidence="1 2">
    <name type="scientific">Flaviaesturariibacter amylovorans</name>
    <dbReference type="NCBI Taxonomy" id="1084520"/>
    <lineage>
        <taxon>Bacteria</taxon>
        <taxon>Pseudomonadati</taxon>
        <taxon>Bacteroidota</taxon>
        <taxon>Chitinophagia</taxon>
        <taxon>Chitinophagales</taxon>
        <taxon>Chitinophagaceae</taxon>
        <taxon>Flaviaestuariibacter</taxon>
    </lineage>
</organism>
<name>A0ABP8HR41_9BACT</name>
<gene>
    <name evidence="1" type="ORF">GCM10023184_43000</name>
</gene>
<dbReference type="EMBL" id="BAABGY010000016">
    <property type="protein sequence ID" value="GAA4343048.1"/>
    <property type="molecule type" value="Genomic_DNA"/>
</dbReference>